<name>A0ABV7ALZ6_9RHOB</name>
<evidence type="ECO:0000259" key="2">
    <source>
        <dbReference type="Pfam" id="PF07883"/>
    </source>
</evidence>
<organism evidence="3 4">
    <name type="scientific">Acidimangrovimonas pyrenivorans</name>
    <dbReference type="NCBI Taxonomy" id="2030798"/>
    <lineage>
        <taxon>Bacteria</taxon>
        <taxon>Pseudomonadati</taxon>
        <taxon>Pseudomonadota</taxon>
        <taxon>Alphaproteobacteria</taxon>
        <taxon>Rhodobacterales</taxon>
        <taxon>Paracoccaceae</taxon>
        <taxon>Acidimangrovimonas</taxon>
    </lineage>
</organism>
<accession>A0ABV7ALZ6</accession>
<keyword evidence="4" id="KW-1185">Reference proteome</keyword>
<gene>
    <name evidence="3" type="ORF">ACFOES_19595</name>
</gene>
<dbReference type="Proteomes" id="UP001595443">
    <property type="component" value="Unassembled WGS sequence"/>
</dbReference>
<dbReference type="InterPro" id="IPR051610">
    <property type="entry name" value="GPI/OXD"/>
</dbReference>
<proteinExistence type="predicted"/>
<dbReference type="Pfam" id="PF07883">
    <property type="entry name" value="Cupin_2"/>
    <property type="match status" value="1"/>
</dbReference>
<dbReference type="PANTHER" id="PTHR35848">
    <property type="entry name" value="OXALATE-BINDING PROTEIN"/>
    <property type="match status" value="1"/>
</dbReference>
<dbReference type="EMBL" id="JBHRSK010000018">
    <property type="protein sequence ID" value="MFC2970307.1"/>
    <property type="molecule type" value="Genomic_DNA"/>
</dbReference>
<dbReference type="RefSeq" id="WP_377835142.1">
    <property type="nucleotide sequence ID" value="NZ_JBHRSK010000018.1"/>
</dbReference>
<dbReference type="SUPFAM" id="SSF51182">
    <property type="entry name" value="RmlC-like cupins"/>
    <property type="match status" value="1"/>
</dbReference>
<comment type="caution">
    <text evidence="3">The sequence shown here is derived from an EMBL/GenBank/DDBJ whole genome shotgun (WGS) entry which is preliminary data.</text>
</comment>
<reference evidence="4" key="1">
    <citation type="journal article" date="2019" name="Int. J. Syst. Evol. Microbiol.">
        <title>The Global Catalogue of Microorganisms (GCM) 10K type strain sequencing project: providing services to taxonomists for standard genome sequencing and annotation.</title>
        <authorList>
            <consortium name="The Broad Institute Genomics Platform"/>
            <consortium name="The Broad Institute Genome Sequencing Center for Infectious Disease"/>
            <person name="Wu L."/>
            <person name="Ma J."/>
        </authorList>
    </citation>
    <scope>NUCLEOTIDE SEQUENCE [LARGE SCALE GENOMIC DNA]</scope>
    <source>
        <strain evidence="4">KCTC 62192</strain>
    </source>
</reference>
<dbReference type="InterPro" id="IPR011051">
    <property type="entry name" value="RmlC_Cupin_sf"/>
</dbReference>
<evidence type="ECO:0000313" key="4">
    <source>
        <dbReference type="Proteomes" id="UP001595443"/>
    </source>
</evidence>
<feature type="domain" description="Cupin type-2" evidence="2">
    <location>
        <begin position="46"/>
        <end position="117"/>
    </location>
</feature>
<dbReference type="Gene3D" id="2.60.120.10">
    <property type="entry name" value="Jelly Rolls"/>
    <property type="match status" value="1"/>
</dbReference>
<dbReference type="CDD" id="cd02224">
    <property type="entry name" value="cupin_SPO2919-like"/>
    <property type="match status" value="1"/>
</dbReference>
<evidence type="ECO:0000256" key="1">
    <source>
        <dbReference type="ARBA" id="ARBA00022723"/>
    </source>
</evidence>
<dbReference type="InterPro" id="IPR013096">
    <property type="entry name" value="Cupin_2"/>
</dbReference>
<protein>
    <submittedName>
        <fullName evidence="3">Cupin domain-containing protein</fullName>
    </submittedName>
</protein>
<dbReference type="InterPro" id="IPR014710">
    <property type="entry name" value="RmlC-like_jellyroll"/>
</dbReference>
<keyword evidence="1" id="KW-0479">Metal-binding</keyword>
<sequence>MGVIDLNDVPLKTGSIYPEPYAGMMAGRSSLRLGQAGGLTQFGVNIVILEPGALSSLRHWHLKEDEFVMVLEGECTLVQDAGETLMQPGDCAAFPAGDPDGHQFINRSDSEARFLVVGSRAPHEIATYSDVDLKLEVKDGNATFTRKDGTPYTGETE</sequence>
<evidence type="ECO:0000313" key="3">
    <source>
        <dbReference type="EMBL" id="MFC2970307.1"/>
    </source>
</evidence>
<dbReference type="PANTHER" id="PTHR35848:SF9">
    <property type="entry name" value="SLL1358 PROTEIN"/>
    <property type="match status" value="1"/>
</dbReference>